<keyword evidence="3" id="KW-0378">Hydrolase</keyword>
<name>A0A243GNQ7_BACTF</name>
<organism evidence="3 4">
    <name type="scientific">Bacillus thuringiensis subsp. finitimus</name>
    <dbReference type="NCBI Taxonomy" id="29337"/>
    <lineage>
        <taxon>Bacteria</taxon>
        <taxon>Bacillati</taxon>
        <taxon>Bacillota</taxon>
        <taxon>Bacilli</taxon>
        <taxon>Bacillales</taxon>
        <taxon>Bacillaceae</taxon>
        <taxon>Bacillus</taxon>
        <taxon>Bacillus cereus group</taxon>
    </lineage>
</organism>
<accession>A0A243GNQ7</accession>
<dbReference type="InterPro" id="IPR003675">
    <property type="entry name" value="Rce1/LyrA-like_dom"/>
</dbReference>
<evidence type="ECO:0000313" key="3">
    <source>
        <dbReference type="EMBL" id="OUA09340.1"/>
    </source>
</evidence>
<gene>
    <name evidence="3" type="ORF">BK772_08710</name>
</gene>
<dbReference type="PANTHER" id="PTHR39430:SF1">
    <property type="entry name" value="PROTEASE"/>
    <property type="match status" value="1"/>
</dbReference>
<feature type="domain" description="CAAX prenyl protease 2/Lysostaphin resistance protein A-like" evidence="2">
    <location>
        <begin position="102"/>
        <end position="198"/>
    </location>
</feature>
<dbReference type="GO" id="GO:0008237">
    <property type="term" value="F:metallopeptidase activity"/>
    <property type="evidence" value="ECO:0007669"/>
    <property type="project" value="UniProtKB-KW"/>
</dbReference>
<sequence length="266" mass="30933">MGVSNNEYHYFINLLRIKINFLERRLCMIGIVTLFILSWIALQIFGKHSVSVLGLLPTKKRTKQFIFAFLFTSMLCTLVQSIDFLITHQYWKLNPNYSFMNFLTVFWWNIKSVLFEEFIFRGALLYIIMQKIGEKKGVAFSAICFGFYHWFSYGLFGSFIPMILIFLATGFSGLVWAYAFQKTKSMLLPIGFHLGWNFTLNQIFSKGPLGDQLFISVKGFDYVQLVGIPSLFHFLLPNIAVPLFTYLFIKFYICKTQTKSIASTQK</sequence>
<feature type="transmembrane region" description="Helical" evidence="1">
    <location>
        <begin position="186"/>
        <end position="205"/>
    </location>
</feature>
<evidence type="ECO:0000256" key="1">
    <source>
        <dbReference type="SAM" id="Phobius"/>
    </source>
</evidence>
<keyword evidence="3" id="KW-0645">Protease</keyword>
<feature type="transmembrane region" description="Helical" evidence="1">
    <location>
        <begin position="159"/>
        <end position="179"/>
    </location>
</feature>
<feature type="transmembrane region" description="Helical" evidence="1">
    <location>
        <begin position="137"/>
        <end position="153"/>
    </location>
</feature>
<feature type="transmembrane region" description="Helical" evidence="1">
    <location>
        <begin position="225"/>
        <end position="249"/>
    </location>
</feature>
<keyword evidence="1" id="KW-0812">Transmembrane</keyword>
<dbReference type="Pfam" id="PF02517">
    <property type="entry name" value="Rce1-like"/>
    <property type="match status" value="1"/>
</dbReference>
<dbReference type="AlphaFoldDB" id="A0A243GNQ7"/>
<keyword evidence="1" id="KW-0472">Membrane</keyword>
<dbReference type="PANTHER" id="PTHR39430">
    <property type="entry name" value="MEMBRANE-ASSOCIATED PROTEASE-RELATED"/>
    <property type="match status" value="1"/>
</dbReference>
<dbReference type="GO" id="GO:0080120">
    <property type="term" value="P:CAAX-box protein maturation"/>
    <property type="evidence" value="ECO:0007669"/>
    <property type="project" value="UniProtKB-ARBA"/>
</dbReference>
<dbReference type="GO" id="GO:0006508">
    <property type="term" value="P:proteolysis"/>
    <property type="evidence" value="ECO:0007669"/>
    <property type="project" value="UniProtKB-KW"/>
</dbReference>
<keyword evidence="1" id="KW-1133">Transmembrane helix</keyword>
<feature type="transmembrane region" description="Helical" evidence="1">
    <location>
        <begin position="28"/>
        <end position="45"/>
    </location>
</feature>
<reference evidence="3 4" key="1">
    <citation type="submission" date="2016-10" db="EMBL/GenBank/DDBJ databases">
        <title>Comparative genomics of Bacillus thuringiensis reveals a path to pathogens against multiple invertebrate hosts.</title>
        <authorList>
            <person name="Zheng J."/>
            <person name="Gao Q."/>
            <person name="Liu H."/>
            <person name="Peng D."/>
            <person name="Ruan L."/>
            <person name="Sun M."/>
        </authorList>
    </citation>
    <scope>NUCLEOTIDE SEQUENCE [LARGE SCALE GENOMIC DNA]</scope>
    <source>
        <strain evidence="3">CTC</strain>
    </source>
</reference>
<feature type="transmembrane region" description="Helical" evidence="1">
    <location>
        <begin position="65"/>
        <end position="86"/>
    </location>
</feature>
<dbReference type="EMBL" id="NFEL01000040">
    <property type="protein sequence ID" value="OUA09340.1"/>
    <property type="molecule type" value="Genomic_DNA"/>
</dbReference>
<evidence type="ECO:0000259" key="2">
    <source>
        <dbReference type="Pfam" id="PF02517"/>
    </source>
</evidence>
<evidence type="ECO:0000313" key="4">
    <source>
        <dbReference type="Proteomes" id="UP000195030"/>
    </source>
</evidence>
<dbReference type="Proteomes" id="UP000195030">
    <property type="component" value="Unassembled WGS sequence"/>
</dbReference>
<keyword evidence="3" id="KW-0482">Metalloprotease</keyword>
<protein>
    <submittedName>
        <fullName evidence="3">CPBP family intramembrane metalloprotease</fullName>
    </submittedName>
</protein>
<comment type="caution">
    <text evidence="3">The sequence shown here is derived from an EMBL/GenBank/DDBJ whole genome shotgun (WGS) entry which is preliminary data.</text>
</comment>
<proteinExistence type="predicted"/>
<dbReference type="GO" id="GO:0004175">
    <property type="term" value="F:endopeptidase activity"/>
    <property type="evidence" value="ECO:0007669"/>
    <property type="project" value="UniProtKB-ARBA"/>
</dbReference>
<feature type="transmembrane region" description="Helical" evidence="1">
    <location>
        <begin position="106"/>
        <end position="128"/>
    </location>
</feature>